<sequence>MRSTIGIGCLVLALAGTSFAQYGDLGDLDVARPEDRQDVSPTPPPEGAIVLFDGTSLDHWVQIDGQPPAWQLVEGGAMQAPARGGEFGIMTHQRFGGRYKLHVEFRVPYMPDESGQGRGNSGVYNQGRYEVQVLDSYGISDPQSNDCGAIYEVAAPLVNACKAPTVWQSYDIDFRAPVFRNGEKVEPARITVYQNGTLIQDDVAIPVDNTRAGLGGDPSTPGPLHLQDHTNPVQYRNIWLLPIDD</sequence>
<evidence type="ECO:0000313" key="4">
    <source>
        <dbReference type="Proteomes" id="UP000280296"/>
    </source>
</evidence>
<dbReference type="EMBL" id="RYZH01000033">
    <property type="protein sequence ID" value="RUL86210.1"/>
    <property type="molecule type" value="Genomic_DNA"/>
</dbReference>
<evidence type="ECO:0000259" key="2">
    <source>
        <dbReference type="Pfam" id="PF06439"/>
    </source>
</evidence>
<dbReference type="Gene3D" id="2.60.120.560">
    <property type="entry name" value="Exo-inulinase, domain 1"/>
    <property type="match status" value="1"/>
</dbReference>
<protein>
    <submittedName>
        <fullName evidence="3">DUF1080 domain-containing protein</fullName>
    </submittedName>
</protein>
<dbReference type="GO" id="GO:0016787">
    <property type="term" value="F:hydrolase activity"/>
    <property type="evidence" value="ECO:0007669"/>
    <property type="project" value="InterPro"/>
</dbReference>
<reference evidence="3 4" key="2">
    <citation type="submission" date="2019-01" db="EMBL/GenBank/DDBJ databases">
        <title>Tautonia sociabilis, a novel thermotolerant planctomycete of Isosphaeraceae family, isolated from a 4000 m deep subterranean habitat.</title>
        <authorList>
            <person name="Kovaleva O.L."/>
            <person name="Elcheninov A.G."/>
            <person name="Van Heerden E."/>
            <person name="Toshchakov S.V."/>
            <person name="Novikov A."/>
            <person name="Bonch-Osmolovskaya E.A."/>
            <person name="Kublanov I.V."/>
        </authorList>
    </citation>
    <scope>NUCLEOTIDE SEQUENCE [LARGE SCALE GENOMIC DNA]</scope>
    <source>
        <strain evidence="3 4">GM2012</strain>
    </source>
</reference>
<dbReference type="Pfam" id="PF06439">
    <property type="entry name" value="3keto-disac_hyd"/>
    <property type="match status" value="1"/>
</dbReference>
<dbReference type="RefSeq" id="WP_126726609.1">
    <property type="nucleotide sequence ID" value="NZ_RYZH01000033.1"/>
</dbReference>
<reference evidence="3 4" key="1">
    <citation type="submission" date="2018-12" db="EMBL/GenBank/DDBJ databases">
        <authorList>
            <person name="Toschakov S.V."/>
        </authorList>
    </citation>
    <scope>NUCLEOTIDE SEQUENCE [LARGE SCALE GENOMIC DNA]</scope>
    <source>
        <strain evidence="3 4">GM2012</strain>
    </source>
</reference>
<name>A0A432MGY4_9BACT</name>
<proteinExistence type="predicted"/>
<feature type="chain" id="PRO_5019174607" evidence="1">
    <location>
        <begin position="21"/>
        <end position="245"/>
    </location>
</feature>
<organism evidence="3 4">
    <name type="scientific">Tautonia sociabilis</name>
    <dbReference type="NCBI Taxonomy" id="2080755"/>
    <lineage>
        <taxon>Bacteria</taxon>
        <taxon>Pseudomonadati</taxon>
        <taxon>Planctomycetota</taxon>
        <taxon>Planctomycetia</taxon>
        <taxon>Isosphaerales</taxon>
        <taxon>Isosphaeraceae</taxon>
        <taxon>Tautonia</taxon>
    </lineage>
</organism>
<dbReference type="InterPro" id="IPR010496">
    <property type="entry name" value="AL/BT2_dom"/>
</dbReference>
<gene>
    <name evidence="3" type="ORF">TsocGM_16760</name>
</gene>
<dbReference type="PANTHER" id="PTHR33546:SF1">
    <property type="entry name" value="LARGE, MULTIFUNCTIONAL SECRETED PROTEIN"/>
    <property type="match status" value="1"/>
</dbReference>
<dbReference type="AlphaFoldDB" id="A0A432MGY4"/>
<dbReference type="PANTHER" id="PTHR33546">
    <property type="entry name" value="LARGE, MULTIFUNCTIONAL SECRETED PROTEIN-RELATED"/>
    <property type="match status" value="1"/>
</dbReference>
<keyword evidence="1" id="KW-0732">Signal</keyword>
<feature type="signal peptide" evidence="1">
    <location>
        <begin position="1"/>
        <end position="20"/>
    </location>
</feature>
<comment type="caution">
    <text evidence="3">The sequence shown here is derived from an EMBL/GenBank/DDBJ whole genome shotgun (WGS) entry which is preliminary data.</text>
</comment>
<keyword evidence="4" id="KW-1185">Reference proteome</keyword>
<feature type="domain" description="3-keto-alpha-glucoside-1,2-lyase/3-keto-2-hydroxy-glucal hydratase" evidence="2">
    <location>
        <begin position="47"/>
        <end position="240"/>
    </location>
</feature>
<evidence type="ECO:0000256" key="1">
    <source>
        <dbReference type="SAM" id="SignalP"/>
    </source>
</evidence>
<evidence type="ECO:0000313" key="3">
    <source>
        <dbReference type="EMBL" id="RUL86210.1"/>
    </source>
</evidence>
<dbReference type="Proteomes" id="UP000280296">
    <property type="component" value="Unassembled WGS sequence"/>
</dbReference>
<accession>A0A432MGY4</accession>
<dbReference type="OrthoDB" id="176168at2"/>